<sequence>MDTGVHHEDEPKDSSPEENESTINMNTLINAGLSAADIDMFIKAGYKLSSEKNKQHNPKKPWPEYTPLV</sequence>
<feature type="region of interest" description="Disordered" evidence="1">
    <location>
        <begin position="50"/>
        <end position="69"/>
    </location>
</feature>
<feature type="compositionally biased region" description="Basic and acidic residues" evidence="1">
    <location>
        <begin position="1"/>
        <end position="15"/>
    </location>
</feature>
<accession>A0ABD1Y6S9</accession>
<evidence type="ECO:0000256" key="1">
    <source>
        <dbReference type="SAM" id="MobiDB-lite"/>
    </source>
</evidence>
<evidence type="ECO:0000313" key="2">
    <source>
        <dbReference type="EMBL" id="KAL2622119.1"/>
    </source>
</evidence>
<dbReference type="EMBL" id="JBHFFA010000006">
    <property type="protein sequence ID" value="KAL2622119.1"/>
    <property type="molecule type" value="Genomic_DNA"/>
</dbReference>
<gene>
    <name evidence="2" type="ORF">R1flu_002324</name>
</gene>
<keyword evidence="3" id="KW-1185">Reference proteome</keyword>
<dbReference type="Proteomes" id="UP001605036">
    <property type="component" value="Unassembled WGS sequence"/>
</dbReference>
<protein>
    <submittedName>
        <fullName evidence="2">Uncharacterized protein</fullName>
    </submittedName>
</protein>
<organism evidence="2 3">
    <name type="scientific">Riccia fluitans</name>
    <dbReference type="NCBI Taxonomy" id="41844"/>
    <lineage>
        <taxon>Eukaryota</taxon>
        <taxon>Viridiplantae</taxon>
        <taxon>Streptophyta</taxon>
        <taxon>Embryophyta</taxon>
        <taxon>Marchantiophyta</taxon>
        <taxon>Marchantiopsida</taxon>
        <taxon>Marchantiidae</taxon>
        <taxon>Marchantiales</taxon>
        <taxon>Ricciaceae</taxon>
        <taxon>Riccia</taxon>
    </lineage>
</organism>
<comment type="caution">
    <text evidence="2">The sequence shown here is derived from an EMBL/GenBank/DDBJ whole genome shotgun (WGS) entry which is preliminary data.</text>
</comment>
<name>A0ABD1Y6S9_9MARC</name>
<dbReference type="AlphaFoldDB" id="A0ABD1Y6S9"/>
<feature type="region of interest" description="Disordered" evidence="1">
    <location>
        <begin position="1"/>
        <end position="22"/>
    </location>
</feature>
<proteinExistence type="predicted"/>
<evidence type="ECO:0000313" key="3">
    <source>
        <dbReference type="Proteomes" id="UP001605036"/>
    </source>
</evidence>
<reference evidence="2 3" key="1">
    <citation type="submission" date="2024-09" db="EMBL/GenBank/DDBJ databases">
        <title>Chromosome-scale assembly of Riccia fluitans.</title>
        <authorList>
            <person name="Paukszto L."/>
            <person name="Sawicki J."/>
            <person name="Karawczyk K."/>
            <person name="Piernik-Szablinska J."/>
            <person name="Szczecinska M."/>
            <person name="Mazdziarz M."/>
        </authorList>
    </citation>
    <scope>NUCLEOTIDE SEQUENCE [LARGE SCALE GENOMIC DNA]</scope>
    <source>
        <strain evidence="2">Rf_01</strain>
        <tissue evidence="2">Aerial parts of the thallus</tissue>
    </source>
</reference>